<evidence type="ECO:0000313" key="3">
    <source>
        <dbReference type="EMBL" id="SCV72447.1"/>
    </source>
</evidence>
<feature type="region of interest" description="Disordered" evidence="1">
    <location>
        <begin position="300"/>
        <end position="319"/>
    </location>
</feature>
<gene>
    <name evidence="3" type="ORF">BQ2448_3984</name>
</gene>
<dbReference type="GO" id="GO:0005778">
    <property type="term" value="C:peroxisomal membrane"/>
    <property type="evidence" value="ECO:0007669"/>
    <property type="project" value="InterPro"/>
</dbReference>
<feature type="compositionally biased region" description="Basic and acidic residues" evidence="1">
    <location>
        <begin position="104"/>
        <end position="127"/>
    </location>
</feature>
<dbReference type="Proteomes" id="UP000198372">
    <property type="component" value="Unassembled WGS sequence"/>
</dbReference>
<feature type="region of interest" description="Disordered" evidence="1">
    <location>
        <begin position="104"/>
        <end position="169"/>
    </location>
</feature>
<evidence type="ECO:0000313" key="4">
    <source>
        <dbReference type="Proteomes" id="UP000198372"/>
    </source>
</evidence>
<dbReference type="InterPro" id="IPR006966">
    <property type="entry name" value="Peroxin-3"/>
</dbReference>
<evidence type="ECO:0000256" key="1">
    <source>
        <dbReference type="SAM" id="MobiDB-lite"/>
    </source>
</evidence>
<keyword evidence="2" id="KW-0812">Transmembrane</keyword>
<proteinExistence type="predicted"/>
<dbReference type="GO" id="GO:0030674">
    <property type="term" value="F:protein-macromolecule adaptor activity"/>
    <property type="evidence" value="ECO:0007669"/>
    <property type="project" value="TreeGrafter"/>
</dbReference>
<protein>
    <submittedName>
        <fullName evidence="3">BQ2448_3984 protein</fullName>
    </submittedName>
</protein>
<dbReference type="PANTHER" id="PTHR28080:SF1">
    <property type="entry name" value="PEROXISOMAL BIOGENESIS FACTOR 3"/>
    <property type="match status" value="1"/>
</dbReference>
<feature type="region of interest" description="Disordered" evidence="1">
    <location>
        <begin position="224"/>
        <end position="279"/>
    </location>
</feature>
<dbReference type="GO" id="GO:0045046">
    <property type="term" value="P:protein import into peroxisome membrane"/>
    <property type="evidence" value="ECO:0007669"/>
    <property type="project" value="TreeGrafter"/>
</dbReference>
<feature type="region of interest" description="Disordered" evidence="1">
    <location>
        <begin position="181"/>
        <end position="203"/>
    </location>
</feature>
<keyword evidence="2" id="KW-0472">Membrane</keyword>
<accession>A0A238FGT4</accession>
<organism evidence="3 4">
    <name type="scientific">Microbotryum intermedium</name>
    <dbReference type="NCBI Taxonomy" id="269621"/>
    <lineage>
        <taxon>Eukaryota</taxon>
        <taxon>Fungi</taxon>
        <taxon>Dikarya</taxon>
        <taxon>Basidiomycota</taxon>
        <taxon>Pucciniomycotina</taxon>
        <taxon>Microbotryomycetes</taxon>
        <taxon>Microbotryales</taxon>
        <taxon>Microbotryaceae</taxon>
        <taxon>Microbotryum</taxon>
    </lineage>
</organism>
<dbReference type="STRING" id="269621.A0A238FGT4"/>
<dbReference type="Pfam" id="PF04882">
    <property type="entry name" value="Peroxin-3"/>
    <property type="match status" value="1"/>
</dbReference>
<dbReference type="AlphaFoldDB" id="A0A238FGT4"/>
<feature type="compositionally biased region" description="Polar residues" evidence="1">
    <location>
        <begin position="253"/>
        <end position="264"/>
    </location>
</feature>
<dbReference type="OrthoDB" id="45930at2759"/>
<dbReference type="EMBL" id="FMSP01000009">
    <property type="protein sequence ID" value="SCV72447.1"/>
    <property type="molecule type" value="Genomic_DNA"/>
</dbReference>
<evidence type="ECO:0000256" key="2">
    <source>
        <dbReference type="SAM" id="Phobius"/>
    </source>
</evidence>
<dbReference type="PANTHER" id="PTHR28080">
    <property type="entry name" value="PEROXISOMAL BIOGENESIS FACTOR 3"/>
    <property type="match status" value="1"/>
</dbReference>
<sequence>MLAAFASGTSEFIQKRRRGLAWVVGSIGGAYLVGQWGMKKMGEFAERQRKEGIDQENLSKRFNLNLQDSQFTVLALLPTVARQVLDEYDVDTCWKELRTIADRAKQESERRRREEQERVQREREANKPEGTWAEVVKGGEGGKEVTGTAGESENAAGHATSEEQHKANGSWAEVVKGAGDEEAAAADGTQARSGAVESEHKAPETWAGVVKGDGEAEALNATAGATGAVSEAPTVGQAGEIASSSGEADKEPQQASGSSETIAPTSEAPHVDSTMGESTAGLSKSWAQVVVNGEGHAVEKYQENSRTTSEVVAEPEAQPELPLRTRAELWNDIKLLSFTRTITSIYVLTLMTLQTHVQLSLLGRSAYVASVVSTLSELSSLGKAEDDIVVDFNTDRDLEMALYDEKAQASDHVGVSKDTERKYLTFNWWLLHEGWRLIGNRVQRAVEEVVGPMGLKSPIVYGELSTLLGQIRNRIENDEDGTTFDFSAVLFPKSLEDEIKTLTAGGIPTISATISPELRRLLSETHDCLDSSDGQLVRQRLLDAMFTHLVLGLEAPFQSPVASIGQGSRFEDVTERSTILAKLLPVLAQHSHTVLSGMSNEYVEAMEDVRELREFSAIIYSSFDRENVRETC</sequence>
<feature type="transmembrane region" description="Helical" evidence="2">
    <location>
        <begin position="20"/>
        <end position="38"/>
    </location>
</feature>
<reference evidence="4" key="1">
    <citation type="submission" date="2016-09" db="EMBL/GenBank/DDBJ databases">
        <authorList>
            <person name="Jeantristanb JTB J.-T."/>
            <person name="Ricardo R."/>
        </authorList>
    </citation>
    <scope>NUCLEOTIDE SEQUENCE [LARGE SCALE GENOMIC DNA]</scope>
</reference>
<name>A0A238FGT4_9BASI</name>
<keyword evidence="2" id="KW-1133">Transmembrane helix</keyword>
<keyword evidence="4" id="KW-1185">Reference proteome</keyword>